<sequence>MDFPHLIETYGYLAVALGSFLEGEAVLLAGSLAAWHGHLSLPVVWAIAVVASFLGNLPYFLAGRRFGPLAMRRVPALHARKKRLECLLQRHHVLIVPALRFCYGLRIVGLVTLGAGRMPVSRYVVLDLAGAVVWAAIICAAGYGAGGLFRRAIEAGVTTEQLVGIAAVLGASLLWLVRRRTMAARREQDGR</sequence>
<proteinExistence type="predicted"/>
<dbReference type="PANTHER" id="PTHR42709">
    <property type="entry name" value="ALKALINE PHOSPHATASE LIKE PROTEIN"/>
    <property type="match status" value="1"/>
</dbReference>
<dbReference type="Pfam" id="PF09335">
    <property type="entry name" value="VTT_dom"/>
    <property type="match status" value="1"/>
</dbReference>
<dbReference type="PANTHER" id="PTHR42709:SF2">
    <property type="entry name" value="INNER MEMBRANE PROTEIN YOHD"/>
    <property type="match status" value="1"/>
</dbReference>
<dbReference type="OrthoDB" id="948134at2"/>
<feature type="transmembrane region" description="Helical" evidence="1">
    <location>
        <begin position="161"/>
        <end position="177"/>
    </location>
</feature>
<organism evidence="3 4">
    <name type="scientific">Noviherbaspirillum denitrificans</name>
    <dbReference type="NCBI Taxonomy" id="1968433"/>
    <lineage>
        <taxon>Bacteria</taxon>
        <taxon>Pseudomonadati</taxon>
        <taxon>Pseudomonadota</taxon>
        <taxon>Betaproteobacteria</taxon>
        <taxon>Burkholderiales</taxon>
        <taxon>Oxalobacteraceae</taxon>
        <taxon>Noviherbaspirillum</taxon>
    </lineage>
</organism>
<evidence type="ECO:0000313" key="3">
    <source>
        <dbReference type="EMBL" id="OWW21951.1"/>
    </source>
</evidence>
<keyword evidence="4" id="KW-1185">Reference proteome</keyword>
<keyword evidence="1" id="KW-0812">Transmembrane</keyword>
<evidence type="ECO:0000313" key="4">
    <source>
        <dbReference type="Proteomes" id="UP000197535"/>
    </source>
</evidence>
<evidence type="ECO:0000259" key="2">
    <source>
        <dbReference type="Pfam" id="PF09335"/>
    </source>
</evidence>
<evidence type="ECO:0000256" key="1">
    <source>
        <dbReference type="SAM" id="Phobius"/>
    </source>
</evidence>
<dbReference type="InterPro" id="IPR051311">
    <property type="entry name" value="DedA_domain"/>
</dbReference>
<keyword evidence="1" id="KW-1133">Transmembrane helix</keyword>
<name>A0A254TH14_9BURK</name>
<dbReference type="AlphaFoldDB" id="A0A254TH14"/>
<dbReference type="EMBL" id="LSTO01000001">
    <property type="protein sequence ID" value="OWW21951.1"/>
    <property type="molecule type" value="Genomic_DNA"/>
</dbReference>
<protein>
    <recommendedName>
        <fullName evidence="2">VTT domain-containing protein</fullName>
    </recommendedName>
</protein>
<feature type="transmembrane region" description="Helical" evidence="1">
    <location>
        <begin position="123"/>
        <end position="149"/>
    </location>
</feature>
<dbReference type="Proteomes" id="UP000197535">
    <property type="component" value="Unassembled WGS sequence"/>
</dbReference>
<comment type="caution">
    <text evidence="3">The sequence shown here is derived from an EMBL/GenBank/DDBJ whole genome shotgun (WGS) entry which is preliminary data.</text>
</comment>
<gene>
    <name evidence="3" type="ORF">AYR66_23115</name>
</gene>
<feature type="transmembrane region" description="Helical" evidence="1">
    <location>
        <begin position="43"/>
        <end position="62"/>
    </location>
</feature>
<dbReference type="RefSeq" id="WP_088708786.1">
    <property type="nucleotide sequence ID" value="NZ_LSTO01000001.1"/>
</dbReference>
<keyword evidence="1" id="KW-0472">Membrane</keyword>
<dbReference type="InterPro" id="IPR032816">
    <property type="entry name" value="VTT_dom"/>
</dbReference>
<dbReference type="GO" id="GO:0005886">
    <property type="term" value="C:plasma membrane"/>
    <property type="evidence" value="ECO:0007669"/>
    <property type="project" value="TreeGrafter"/>
</dbReference>
<accession>A0A254TH14</accession>
<reference evidence="3 4" key="1">
    <citation type="submission" date="2016-02" db="EMBL/GenBank/DDBJ databases">
        <authorList>
            <person name="Wen L."/>
            <person name="He K."/>
            <person name="Yang H."/>
        </authorList>
    </citation>
    <scope>NUCLEOTIDE SEQUENCE [LARGE SCALE GENOMIC DNA]</scope>
    <source>
        <strain evidence="3 4">TSA40</strain>
    </source>
</reference>
<feature type="transmembrane region" description="Helical" evidence="1">
    <location>
        <begin position="12"/>
        <end position="37"/>
    </location>
</feature>
<feature type="domain" description="VTT" evidence="2">
    <location>
        <begin position="27"/>
        <end position="143"/>
    </location>
</feature>